<evidence type="ECO:0000313" key="5">
    <source>
        <dbReference type="Proteomes" id="UP000772181"/>
    </source>
</evidence>
<reference evidence="4" key="1">
    <citation type="submission" date="2020-07" db="EMBL/GenBank/DDBJ databases">
        <title>Huge and variable diversity of episymbiotic CPR bacteria and DPANN archaea in groundwater ecosystems.</title>
        <authorList>
            <person name="He C.Y."/>
            <person name="Keren R."/>
            <person name="Whittaker M."/>
            <person name="Farag I.F."/>
            <person name="Doudna J."/>
            <person name="Cate J.H.D."/>
            <person name="Banfield J.F."/>
        </authorList>
    </citation>
    <scope>NUCLEOTIDE SEQUENCE</scope>
    <source>
        <strain evidence="4">NC_groundwater_1482_Ag_S-0.65um_47_24</strain>
    </source>
</reference>
<dbReference type="InterPro" id="IPR027417">
    <property type="entry name" value="P-loop_NTPase"/>
</dbReference>
<comment type="caution">
    <text evidence="4">The sequence shown here is derived from an EMBL/GenBank/DDBJ whole genome shotgun (WGS) entry which is preliminary data.</text>
</comment>
<dbReference type="Gene3D" id="3.40.50.300">
    <property type="entry name" value="P-loop containing nucleotide triphosphate hydrolases"/>
    <property type="match status" value="2"/>
</dbReference>
<dbReference type="Proteomes" id="UP000772181">
    <property type="component" value="Unassembled WGS sequence"/>
</dbReference>
<dbReference type="PANTHER" id="PTHR41259:SF1">
    <property type="entry name" value="DOUBLE-STRAND BREAK REPAIR RAD50 ATPASE, PUTATIVE-RELATED"/>
    <property type="match status" value="1"/>
</dbReference>
<keyword evidence="2" id="KW-1133">Transmembrane helix</keyword>
<gene>
    <name evidence="4" type="ORF">HY730_05885</name>
</gene>
<dbReference type="AlphaFoldDB" id="A0A933GNQ9"/>
<dbReference type="SUPFAM" id="SSF52540">
    <property type="entry name" value="P-loop containing nucleoside triphosphate hydrolases"/>
    <property type="match status" value="1"/>
</dbReference>
<evidence type="ECO:0000313" key="4">
    <source>
        <dbReference type="EMBL" id="MBI4595895.1"/>
    </source>
</evidence>
<evidence type="ECO:0000259" key="3">
    <source>
        <dbReference type="Pfam" id="PF13514"/>
    </source>
</evidence>
<evidence type="ECO:0000256" key="2">
    <source>
        <dbReference type="SAM" id="Phobius"/>
    </source>
</evidence>
<feature type="coiled-coil region" evidence="1">
    <location>
        <begin position="578"/>
        <end position="605"/>
    </location>
</feature>
<protein>
    <submittedName>
        <fullName evidence="4">AAA family ATPase</fullName>
    </submittedName>
</protein>
<organism evidence="4 5">
    <name type="scientific">Tectimicrobiota bacterium</name>
    <dbReference type="NCBI Taxonomy" id="2528274"/>
    <lineage>
        <taxon>Bacteria</taxon>
        <taxon>Pseudomonadati</taxon>
        <taxon>Nitrospinota/Tectimicrobiota group</taxon>
        <taxon>Candidatus Tectimicrobiota</taxon>
    </lineage>
</organism>
<keyword evidence="2" id="KW-0812">Transmembrane</keyword>
<dbReference type="Pfam" id="PF13514">
    <property type="entry name" value="AAA_27"/>
    <property type="match status" value="1"/>
</dbReference>
<feature type="coiled-coil region" evidence="1">
    <location>
        <begin position="979"/>
        <end position="1022"/>
    </location>
</feature>
<sequence length="1175" mass="134122">MIISSLYIDGFGVFHKAGLGPFSRTLTLMLGGNESGKSTCLAFIRTILFGFSDGRSSDNLYPPLSGGVHGGRLVALDDAGREHVIERMAGMKGGLVSVTQPNGAICGQEILPQLLGSANRELFHNVFAFSLGELQRFESLKNEMVKSAMYSAGVGMGRFDLASFEAALGKEEGELYKPGGRIPTINVKLNQLEEIHREVRLLESSLEAYDSLHEKLVNWQGRIREVLEQKMREESKLEGVKRLLSAWEDWVSYCKAKEELAALDIIDNFPPDGQSSLHSLVNLLNDRRKQAKVLELNLINLRKKLEGYRVDERLITQKPAIQQLFRGREHYESILQRMPPLRQDIKETSLEIERLLTTLGPEWNEDRLQSSSGSTSWSESVRRYQSSLHEIRSDQERLGYNQKSLTEQAETVRQIEDEVRREVNAFPEIPGPLDENLVQQLSAGRDQFAGIIRDLPLRQQELSETKRDLVQKVKELDADWDISHIETLDCSVRVREEVRIFRDEFQGSKAALQNQRERCLHLQKEAEHTAAVFIEAQKGLANLPEPKEIDQEFLMEKKRAIRVLNQLLARQNLAWSEKKTLLERLADLKQEAVVAKKQLEQESGLIPLWVIPLGLMVFILGALVFTWLGRGNIGLVLALTGCLAAPLIYLVRRHASRDYEGRKEMIQEHLAAITDKIRIVDDDIDDRAAKLMKIDQEVSEACGVLGLCQMPEATEILSLEENLEREFEVLKTWQAARRRMDEVFDQMKQREEFLRDEEARFLEVNRKHELWLSQWQEWLLNQGWPAHLSTEGALEFLRLLDRGGELVIKSRRASEALSALEFEAEKYAKLAHLVSQVCGWPSLSVEDIGPAVDLLVERLTQEEEKTREMVLIRKDIETAERDYESLSLEISDLQMEMDKLLAGAGAVDEKDFYWRAEIFERRKSLRADLDRLEGSITRLTGSSKGMDEVEAELSESTFFDLSVQKKRLDEIVTTMDNGLKNLYEERARVEEQMRQLSSGERMSELKSSEQALLEELRVLARQWSVIALTRRLMRDARAIYEQERQPGVVKEAGNYFKKLTGEKYTSIFAPLEGGDPEVIAKDKGRKKLSQLSRGTAEQLYLSLRFGFIKEFCKHSVALPVVMDDILVNFDSRRALAAAESIMEFSGSQQVLFFTCHEETVNMFRSLDANVPIIRL</sequence>
<proteinExistence type="predicted"/>
<keyword evidence="1" id="KW-0175">Coiled coil</keyword>
<dbReference type="EMBL" id="JACQWF010000266">
    <property type="protein sequence ID" value="MBI4595895.1"/>
    <property type="molecule type" value="Genomic_DNA"/>
</dbReference>
<dbReference type="InterPro" id="IPR038734">
    <property type="entry name" value="YhaN_AAA"/>
</dbReference>
<accession>A0A933GNQ9</accession>
<feature type="coiled-coil region" evidence="1">
    <location>
        <begin position="284"/>
        <end position="311"/>
    </location>
</feature>
<feature type="transmembrane region" description="Helical" evidence="2">
    <location>
        <begin position="606"/>
        <end position="627"/>
    </location>
</feature>
<dbReference type="PANTHER" id="PTHR41259">
    <property type="entry name" value="DOUBLE-STRAND BREAK REPAIR RAD50 ATPASE, PUTATIVE-RELATED"/>
    <property type="match status" value="1"/>
</dbReference>
<feature type="domain" description="YhaN AAA" evidence="3">
    <location>
        <begin position="1"/>
        <end position="202"/>
    </location>
</feature>
<feature type="coiled-coil region" evidence="1">
    <location>
        <begin position="869"/>
        <end position="903"/>
    </location>
</feature>
<keyword evidence="2" id="KW-0472">Membrane</keyword>
<feature type="transmembrane region" description="Helical" evidence="2">
    <location>
        <begin position="633"/>
        <end position="651"/>
    </location>
</feature>
<evidence type="ECO:0000256" key="1">
    <source>
        <dbReference type="SAM" id="Coils"/>
    </source>
</evidence>
<name>A0A933GNQ9_UNCTE</name>